<protein>
    <submittedName>
        <fullName evidence="2">Uncharacterized protein</fullName>
    </submittedName>
</protein>
<dbReference type="Proteomes" id="UP001178507">
    <property type="component" value="Unassembled WGS sequence"/>
</dbReference>
<keyword evidence="3" id="KW-1185">Reference proteome</keyword>
<comment type="caution">
    <text evidence="2">The sequence shown here is derived from an EMBL/GenBank/DDBJ whole genome shotgun (WGS) entry which is preliminary data.</text>
</comment>
<dbReference type="AlphaFoldDB" id="A0AA36J5N5"/>
<proteinExistence type="predicted"/>
<gene>
    <name evidence="2" type="ORF">EVOR1521_LOCUS23496</name>
</gene>
<keyword evidence="1" id="KW-0732">Signal</keyword>
<feature type="chain" id="PRO_5041228330" evidence="1">
    <location>
        <begin position="24"/>
        <end position="150"/>
    </location>
</feature>
<reference evidence="2" key="1">
    <citation type="submission" date="2023-08" db="EMBL/GenBank/DDBJ databases">
        <authorList>
            <person name="Chen Y."/>
            <person name="Shah S."/>
            <person name="Dougan E. K."/>
            <person name="Thang M."/>
            <person name="Chan C."/>
        </authorList>
    </citation>
    <scope>NUCLEOTIDE SEQUENCE</scope>
</reference>
<evidence type="ECO:0000313" key="3">
    <source>
        <dbReference type="Proteomes" id="UP001178507"/>
    </source>
</evidence>
<organism evidence="2 3">
    <name type="scientific">Effrenium voratum</name>
    <dbReference type="NCBI Taxonomy" id="2562239"/>
    <lineage>
        <taxon>Eukaryota</taxon>
        <taxon>Sar</taxon>
        <taxon>Alveolata</taxon>
        <taxon>Dinophyceae</taxon>
        <taxon>Suessiales</taxon>
        <taxon>Symbiodiniaceae</taxon>
        <taxon>Effrenium</taxon>
    </lineage>
</organism>
<accession>A0AA36J5N5</accession>
<feature type="signal peptide" evidence="1">
    <location>
        <begin position="1"/>
        <end position="23"/>
    </location>
</feature>
<evidence type="ECO:0000313" key="2">
    <source>
        <dbReference type="EMBL" id="CAJ1400075.1"/>
    </source>
</evidence>
<name>A0AA36J5N5_9DINO</name>
<sequence>MLGNRIRLVAMALLGFGLQSVRSEIAMFQHPMEEVKTAIARELVQYLEMRTNETQIDLRELDGSGDACWISRHSLWDCGLKCYMKSTYNWKPCASGCVAIQGLSGNCNACLSNLVSCVLLECVSPCARSTHTKSCEGCILSGCNNKCWNP</sequence>
<dbReference type="EMBL" id="CAUJNA010003358">
    <property type="protein sequence ID" value="CAJ1400075.1"/>
    <property type="molecule type" value="Genomic_DNA"/>
</dbReference>
<evidence type="ECO:0000256" key="1">
    <source>
        <dbReference type="SAM" id="SignalP"/>
    </source>
</evidence>